<dbReference type="Pfam" id="PF00383">
    <property type="entry name" value="dCMP_cyt_deam_1"/>
    <property type="match status" value="1"/>
</dbReference>
<reference evidence="9 13" key="4">
    <citation type="journal article" date="2019" name="Nat. Med.">
        <title>A library of human gut bacterial isolates paired with longitudinal multiomics data enables mechanistic microbiome research.</title>
        <authorList>
            <person name="Poyet M."/>
            <person name="Groussin M."/>
            <person name="Gibbons S.M."/>
            <person name="Avila-Pacheco J."/>
            <person name="Jiang X."/>
            <person name="Kearney S.M."/>
            <person name="Perrotta A.R."/>
            <person name="Berdy B."/>
            <person name="Zhao S."/>
            <person name="Lieberman T.D."/>
            <person name="Swanson P.K."/>
            <person name="Smith M."/>
            <person name="Roesemann S."/>
            <person name="Alexander J.E."/>
            <person name="Rich S.A."/>
            <person name="Livny J."/>
            <person name="Vlamakis H."/>
            <person name="Clish C."/>
            <person name="Bullock K."/>
            <person name="Deik A."/>
            <person name="Scott J."/>
            <person name="Pierce K.A."/>
            <person name="Xavier R.J."/>
            <person name="Alm E.J."/>
        </authorList>
    </citation>
    <scope>NUCLEOTIDE SEQUENCE [LARGE SCALE GENOMIC DNA]</scope>
    <source>
        <strain evidence="9 13">BIOML-A1</strain>
    </source>
</reference>
<keyword evidence="3 7" id="KW-0479">Metal-binding</keyword>
<dbReference type="PIRSF" id="PIRSF006019">
    <property type="entry name" value="dCMP_deaminase"/>
    <property type="match status" value="1"/>
</dbReference>
<dbReference type="PROSITE" id="PS00903">
    <property type="entry name" value="CYT_DCMP_DEAMINASES_1"/>
    <property type="match status" value="1"/>
</dbReference>
<dbReference type="InterPro" id="IPR035105">
    <property type="entry name" value="Deoxycytidylate_deaminase_dom"/>
</dbReference>
<organism evidence="10 14">
    <name type="scientific">Gordonibacter urolithinfaciens</name>
    <dbReference type="NCBI Taxonomy" id="1335613"/>
    <lineage>
        <taxon>Bacteria</taxon>
        <taxon>Bacillati</taxon>
        <taxon>Actinomycetota</taxon>
        <taxon>Coriobacteriia</taxon>
        <taxon>Eggerthellales</taxon>
        <taxon>Eggerthellaceae</taxon>
        <taxon>Gordonibacter</taxon>
    </lineage>
</organism>
<evidence type="ECO:0000256" key="6">
    <source>
        <dbReference type="PIRSR" id="PIRSR006019-1"/>
    </source>
</evidence>
<evidence type="ECO:0000313" key="10">
    <source>
        <dbReference type="EMBL" id="MVN15920.1"/>
    </source>
</evidence>
<dbReference type="InterPro" id="IPR016473">
    <property type="entry name" value="dCMP_deaminase"/>
</dbReference>
<dbReference type="InterPro" id="IPR015517">
    <property type="entry name" value="dCMP_deaminase-rel"/>
</dbReference>
<keyword evidence="5 7" id="KW-0862">Zinc</keyword>
<feature type="active site" description="Proton donor" evidence="6">
    <location>
        <position position="85"/>
    </location>
</feature>
<dbReference type="GO" id="GO:0006220">
    <property type="term" value="P:pyrimidine nucleotide metabolic process"/>
    <property type="evidence" value="ECO:0007669"/>
    <property type="project" value="InterPro"/>
</dbReference>
<reference evidence="11" key="3">
    <citation type="journal article" date="2019" name="Microbiol. Resour. Announc.">
        <title>Draft Genome Sequences of Type Strains of Gordonibacter faecihominis, Paraeggerthella hongkongensis, Parvibacter caecicola,Slackia equolifaciens, Slackia faecicanis, and Slackia isoflavoniconvertens.</title>
        <authorList>
            <person name="Danylec N."/>
            <person name="Stoll D.A."/>
            <person name="Dotsch A."/>
            <person name="Huch M."/>
        </authorList>
    </citation>
    <scope>NUCLEOTIDE SEQUENCE</scope>
    <source>
        <strain evidence="11">DSM 27213</strain>
    </source>
</reference>
<evidence type="ECO:0000256" key="3">
    <source>
        <dbReference type="ARBA" id="ARBA00022723"/>
    </source>
</evidence>
<evidence type="ECO:0000256" key="7">
    <source>
        <dbReference type="PIRSR" id="PIRSR006019-2"/>
    </source>
</evidence>
<dbReference type="Gene3D" id="3.40.140.10">
    <property type="entry name" value="Cytidine Deaminase, domain 2"/>
    <property type="match status" value="1"/>
</dbReference>
<dbReference type="EMBL" id="WKZA01000027">
    <property type="protein sequence ID" value="MSA94915.1"/>
    <property type="molecule type" value="Genomic_DNA"/>
</dbReference>
<feature type="binding site" evidence="7">
    <location>
        <position position="111"/>
    </location>
    <ligand>
        <name>Zn(2+)</name>
        <dbReference type="ChEBI" id="CHEBI:29105"/>
        <note>catalytic</note>
    </ligand>
</feature>
<evidence type="ECO:0000256" key="1">
    <source>
        <dbReference type="ARBA" id="ARBA00001947"/>
    </source>
</evidence>
<feature type="binding site" evidence="7">
    <location>
        <position position="83"/>
    </location>
    <ligand>
        <name>Zn(2+)</name>
        <dbReference type="ChEBI" id="CHEBI:29105"/>
        <note>catalytic</note>
    </ligand>
</feature>
<evidence type="ECO:0000313" key="13">
    <source>
        <dbReference type="Proteomes" id="UP000462865"/>
    </source>
</evidence>
<dbReference type="InterPro" id="IPR016192">
    <property type="entry name" value="APOBEC/CMP_deaminase_Zn-bd"/>
</dbReference>
<dbReference type="GO" id="GO:0008270">
    <property type="term" value="F:zinc ion binding"/>
    <property type="evidence" value="ECO:0007669"/>
    <property type="project" value="InterPro"/>
</dbReference>
<evidence type="ECO:0000259" key="8">
    <source>
        <dbReference type="PROSITE" id="PS51747"/>
    </source>
</evidence>
<evidence type="ECO:0000313" key="12">
    <source>
        <dbReference type="Proteomes" id="UP000285258"/>
    </source>
</evidence>
<feature type="domain" description="CMP/dCMP-type deaminase" evidence="8">
    <location>
        <begin position="10"/>
        <end position="143"/>
    </location>
</feature>
<evidence type="ECO:0000256" key="4">
    <source>
        <dbReference type="ARBA" id="ARBA00022801"/>
    </source>
</evidence>
<reference evidence="12" key="1">
    <citation type="submission" date="2018-05" db="EMBL/GenBank/DDBJ databases">
        <title>Genome Sequencing of selected type strains of the family Eggerthellaceae.</title>
        <authorList>
            <person name="Danylec N."/>
            <person name="Stoll D.A."/>
            <person name="Doetsch A."/>
            <person name="Huch M."/>
        </authorList>
    </citation>
    <scope>NUCLEOTIDE SEQUENCE [LARGE SCALE GENOMIC DNA]</scope>
    <source>
        <strain evidence="12">DSM 27213</strain>
    </source>
</reference>
<accession>A0A1Y4G0N1</accession>
<dbReference type="EMBL" id="QIBW01000007">
    <property type="protein sequence ID" value="ROT90007.1"/>
    <property type="molecule type" value="Genomic_DNA"/>
</dbReference>
<dbReference type="AlphaFoldDB" id="A0A1Y4G0N1"/>
<sequence length="153" mass="16990">MTETIDHRPSWDEYFMKLANEVATRTTCMRRGVGAVIVKDRRILATGYNGVPTGMRHCAETGCLRQQLGVPSGQRHEICRGLHAEQNAIIQAARYGINITGASIYVNTQPCVVCAKMLINAGIEEIVYQNPYPDELAMSMLEEAGMKLRVFEG</sequence>
<dbReference type="Proteomes" id="UP000285258">
    <property type="component" value="Unassembled WGS sequence"/>
</dbReference>
<dbReference type="GO" id="GO:0005737">
    <property type="term" value="C:cytoplasm"/>
    <property type="evidence" value="ECO:0007669"/>
    <property type="project" value="TreeGrafter"/>
</dbReference>
<evidence type="ECO:0000256" key="2">
    <source>
        <dbReference type="ARBA" id="ARBA00006576"/>
    </source>
</evidence>
<keyword evidence="14" id="KW-1185">Reference proteome</keyword>
<comment type="similarity">
    <text evidence="2">Belongs to the cytidine and deoxycytidylate deaminase family.</text>
</comment>
<dbReference type="PANTHER" id="PTHR11086">
    <property type="entry name" value="DEOXYCYTIDYLATE DEAMINASE-RELATED"/>
    <property type="match status" value="1"/>
</dbReference>
<dbReference type="Proteomes" id="UP000468327">
    <property type="component" value="Unassembled WGS sequence"/>
</dbReference>
<gene>
    <name evidence="11" type="ORF">DMP12_07840</name>
    <name evidence="9" type="ORF">GKG38_07555</name>
    <name evidence="10" type="ORF">GO738_11305</name>
</gene>
<dbReference type="RefSeq" id="WP_015540410.1">
    <property type="nucleotide sequence ID" value="NZ_BAABZN010000001.1"/>
</dbReference>
<evidence type="ECO:0000256" key="5">
    <source>
        <dbReference type="ARBA" id="ARBA00022833"/>
    </source>
</evidence>
<evidence type="ECO:0000313" key="14">
    <source>
        <dbReference type="Proteomes" id="UP000468327"/>
    </source>
</evidence>
<name>A0A1Y4G0N1_9ACTN</name>
<dbReference type="EMBL" id="WPOC01000020">
    <property type="protein sequence ID" value="MVN15920.1"/>
    <property type="molecule type" value="Genomic_DNA"/>
</dbReference>
<reference evidence="11" key="2">
    <citation type="journal article" date="2019" name="Int. J. Syst. Evol. Microbiol.">
        <title>Gordonibacter faecihominis is a later heterotypic synonym of Gordonibacter urolithinfaciens.</title>
        <authorList>
            <person name="Danylec N."/>
            <person name="Stoll D.A."/>
            <person name="Huch M."/>
        </authorList>
    </citation>
    <scope>NUCLEOTIDE SEQUENCE</scope>
    <source>
        <strain evidence="11">DSM 27213</strain>
    </source>
</reference>
<comment type="cofactor">
    <cofactor evidence="1 7">
        <name>Zn(2+)</name>
        <dbReference type="ChEBI" id="CHEBI:29105"/>
    </cofactor>
</comment>
<reference evidence="10 14" key="5">
    <citation type="submission" date="2019-11" db="EMBL/GenBank/DDBJ databases">
        <title>Whole genome shotgun sequencing (WGS) data from Adlercreutzia equolifaciens ResAG-91, Eggerthella lenta MRI-F36, MRI-F37, MRI-F40, ResAG-49, ResAG-88, ResAG-121, ResAG-145, and Gordonibacter sp. ResAG-5, ResAG-26, ResAG-43, ResAG-50, ResAG-59.</title>
        <authorList>
            <person name="Stoll D.A."/>
            <person name="Danylec N."/>
            <person name="Franz C.M.A.P."/>
            <person name="Huch M."/>
        </authorList>
    </citation>
    <scope>NUCLEOTIDE SEQUENCE [LARGE SCALE GENOMIC DNA]</scope>
    <source>
        <strain evidence="10 14">ResAG-59</strain>
    </source>
</reference>
<dbReference type="InterPro" id="IPR002125">
    <property type="entry name" value="CMP_dCMP_dom"/>
</dbReference>
<comment type="caution">
    <text evidence="10">The sequence shown here is derived from an EMBL/GenBank/DDBJ whole genome shotgun (WGS) entry which is preliminary data.</text>
</comment>
<dbReference type="SUPFAM" id="SSF53927">
    <property type="entry name" value="Cytidine deaminase-like"/>
    <property type="match status" value="1"/>
</dbReference>
<keyword evidence="4" id="KW-0378">Hydrolase</keyword>
<dbReference type="GeneID" id="97354750"/>
<dbReference type="PROSITE" id="PS51747">
    <property type="entry name" value="CYT_DCMP_DEAMINASES_2"/>
    <property type="match status" value="1"/>
</dbReference>
<dbReference type="InterPro" id="IPR016193">
    <property type="entry name" value="Cytidine_deaminase-like"/>
</dbReference>
<feature type="binding site" evidence="7">
    <location>
        <position position="114"/>
    </location>
    <ligand>
        <name>Zn(2+)</name>
        <dbReference type="ChEBI" id="CHEBI:29105"/>
        <note>catalytic</note>
    </ligand>
</feature>
<dbReference type="GO" id="GO:0004132">
    <property type="term" value="F:dCMP deaminase activity"/>
    <property type="evidence" value="ECO:0007669"/>
    <property type="project" value="InterPro"/>
</dbReference>
<evidence type="ECO:0000313" key="11">
    <source>
        <dbReference type="EMBL" id="ROT90007.1"/>
    </source>
</evidence>
<dbReference type="PANTHER" id="PTHR11086:SF18">
    <property type="entry name" value="DEOXYCYTIDYLATE DEAMINASE"/>
    <property type="match status" value="1"/>
</dbReference>
<dbReference type="Proteomes" id="UP000462865">
    <property type="component" value="Unassembled WGS sequence"/>
</dbReference>
<proteinExistence type="inferred from homology"/>
<dbReference type="CDD" id="cd01286">
    <property type="entry name" value="deoxycytidylate_deaminase"/>
    <property type="match status" value="1"/>
</dbReference>
<evidence type="ECO:0000313" key="9">
    <source>
        <dbReference type="EMBL" id="MSA94915.1"/>
    </source>
</evidence>
<protein>
    <submittedName>
        <fullName evidence="10">Cytidine deaminase</fullName>
    </submittedName>
</protein>